<evidence type="ECO:0000259" key="3">
    <source>
        <dbReference type="PROSITE" id="PS50977"/>
    </source>
</evidence>
<accession>A0A318RE59</accession>
<feature type="DNA-binding region" description="H-T-H motif" evidence="2">
    <location>
        <begin position="63"/>
        <end position="82"/>
    </location>
</feature>
<dbReference type="AlphaFoldDB" id="A0A318RE59"/>
<dbReference type="InterPro" id="IPR001647">
    <property type="entry name" value="HTH_TetR"/>
</dbReference>
<organism evidence="4 5">
    <name type="scientific">Williamsia limnetica</name>
    <dbReference type="NCBI Taxonomy" id="882452"/>
    <lineage>
        <taxon>Bacteria</taxon>
        <taxon>Bacillati</taxon>
        <taxon>Actinomycetota</taxon>
        <taxon>Actinomycetes</taxon>
        <taxon>Mycobacteriales</taxon>
        <taxon>Nocardiaceae</taxon>
        <taxon>Williamsia</taxon>
    </lineage>
</organism>
<dbReference type="OrthoDB" id="5242485at2"/>
<dbReference type="EMBL" id="QJSP01000023">
    <property type="protein sequence ID" value="PYE12285.1"/>
    <property type="molecule type" value="Genomic_DNA"/>
</dbReference>
<dbReference type="InterPro" id="IPR009057">
    <property type="entry name" value="Homeodomain-like_sf"/>
</dbReference>
<protein>
    <submittedName>
        <fullName evidence="4">TetR family transcriptional regulator</fullName>
    </submittedName>
</protein>
<dbReference type="Proteomes" id="UP000247591">
    <property type="component" value="Unassembled WGS sequence"/>
</dbReference>
<keyword evidence="1 2" id="KW-0238">DNA-binding</keyword>
<gene>
    <name evidence="4" type="ORF">DFR67_1238</name>
</gene>
<sequence>MSVTASGTDAIPCVVDGVFFTRPPRLPRGPHRLARAAITLAQRERFLIAFTELLAARGYYNVTISDIATRSGTSKTAFYGCFPSLEECAEAAYDRFVEVLLHGMSGYSDTPIGERGVEVTIMSYLSMLERDLVVARAFQLELNNEGRLGRTKRRTALVKFAELVRAEHQGMARRDDTMASTLPLDAYLAIVYAVRQFASDALDETAHPDLSGIASRLGPWITASLRG</sequence>
<evidence type="ECO:0000313" key="5">
    <source>
        <dbReference type="Proteomes" id="UP000247591"/>
    </source>
</evidence>
<proteinExistence type="predicted"/>
<name>A0A318RE59_WILLI</name>
<dbReference type="PROSITE" id="PS50977">
    <property type="entry name" value="HTH_TETR_2"/>
    <property type="match status" value="1"/>
</dbReference>
<dbReference type="RefSeq" id="WP_158540051.1">
    <property type="nucleotide sequence ID" value="NZ_QJSP01000023.1"/>
</dbReference>
<dbReference type="Gene3D" id="1.10.357.10">
    <property type="entry name" value="Tetracycline Repressor, domain 2"/>
    <property type="match status" value="1"/>
</dbReference>
<reference evidence="4 5" key="1">
    <citation type="submission" date="2018-06" db="EMBL/GenBank/DDBJ databases">
        <title>Genomic Encyclopedia of Type Strains, Phase IV (KMG-IV): sequencing the most valuable type-strain genomes for metagenomic binning, comparative biology and taxonomic classification.</title>
        <authorList>
            <person name="Goeker M."/>
        </authorList>
    </citation>
    <scope>NUCLEOTIDE SEQUENCE [LARGE SCALE GENOMIC DNA]</scope>
    <source>
        <strain evidence="4 5">DSM 45521</strain>
    </source>
</reference>
<comment type="caution">
    <text evidence="4">The sequence shown here is derived from an EMBL/GenBank/DDBJ whole genome shotgun (WGS) entry which is preliminary data.</text>
</comment>
<dbReference type="Pfam" id="PF00440">
    <property type="entry name" value="TetR_N"/>
    <property type="match status" value="1"/>
</dbReference>
<evidence type="ECO:0000313" key="4">
    <source>
        <dbReference type="EMBL" id="PYE12285.1"/>
    </source>
</evidence>
<evidence type="ECO:0000256" key="2">
    <source>
        <dbReference type="PROSITE-ProRule" id="PRU00335"/>
    </source>
</evidence>
<keyword evidence="5" id="KW-1185">Reference proteome</keyword>
<evidence type="ECO:0000256" key="1">
    <source>
        <dbReference type="ARBA" id="ARBA00023125"/>
    </source>
</evidence>
<dbReference type="SUPFAM" id="SSF46689">
    <property type="entry name" value="Homeodomain-like"/>
    <property type="match status" value="1"/>
</dbReference>
<dbReference type="GO" id="GO:0003677">
    <property type="term" value="F:DNA binding"/>
    <property type="evidence" value="ECO:0007669"/>
    <property type="project" value="UniProtKB-UniRule"/>
</dbReference>
<feature type="domain" description="HTH tetR-type" evidence="3">
    <location>
        <begin position="40"/>
        <end position="100"/>
    </location>
</feature>